<keyword evidence="1" id="KW-0433">Leucine-rich repeat</keyword>
<feature type="chain" id="PRO_5006458149" description="LRRNT domain-containing protein" evidence="5">
    <location>
        <begin position="19"/>
        <end position="455"/>
    </location>
</feature>
<feature type="signal peptide" evidence="5">
    <location>
        <begin position="1"/>
        <end position="18"/>
    </location>
</feature>
<dbReference type="InterPro" id="IPR001611">
    <property type="entry name" value="Leu-rich_rpt"/>
</dbReference>
<feature type="region of interest" description="Disordered" evidence="4">
    <location>
        <begin position="435"/>
        <end position="455"/>
    </location>
</feature>
<evidence type="ECO:0000313" key="6">
    <source>
        <dbReference type="EMBL" id="EDW77855.2"/>
    </source>
</evidence>
<evidence type="ECO:0000256" key="4">
    <source>
        <dbReference type="SAM" id="MobiDB-lite"/>
    </source>
</evidence>
<name>B4MZS0_DROWI</name>
<dbReference type="SMR" id="B4MZS0"/>
<dbReference type="Gene3D" id="3.80.10.10">
    <property type="entry name" value="Ribonuclease Inhibitor"/>
    <property type="match status" value="1"/>
</dbReference>
<dbReference type="InParanoid" id="B4MZS0"/>
<evidence type="ECO:0008006" key="8">
    <source>
        <dbReference type="Google" id="ProtNLM"/>
    </source>
</evidence>
<dbReference type="InterPro" id="IPR050328">
    <property type="entry name" value="Dev_Immune_Receptor"/>
</dbReference>
<sequence length="455" mass="52210">MLFLWLFLFALCPLSTRQQNHTSTYVTKAGCEALIKDRNLCECQDGEIKCEKIQLNSDAKELYSINCNVFDVRGFGYIPPLQVGKISKLSINNCALPNARSVKELITTLGITNYTELEINNFFDFKKSDKGDVLQQRYTNQPGLKKLTILGFKSALPANYFENLSELKDLSMQGSGDLPGTILYPLTKLTKLNIVVRNMHKVASEIFSKQTKLRHLTIHCDVKNSSVEMSTFASQELWHMPELQSFELFQCGDNIPAEMFWKSHELAYLSIRSNISYLGREFLKAQQKLLTLKLERNNIARLPDQLFHHSPMLLEIHLAYNNLDRIQSGLFDKLKNLQILNLEQNPITTISPTAFTAIPKAHIYLGQLYRVAGNADWARNTNATICEEEYIYGVCIYCRRDEYLDHFSDKEICNKPTIKSKDVIIQKKYDNRMAAGPTHSWKKPAKYPQLNKDDK</sequence>
<dbReference type="GO" id="GO:0031012">
    <property type="term" value="C:extracellular matrix"/>
    <property type="evidence" value="ECO:0007669"/>
    <property type="project" value="TreeGrafter"/>
</dbReference>
<dbReference type="SMART" id="SM00369">
    <property type="entry name" value="LRR_TYP"/>
    <property type="match status" value="3"/>
</dbReference>
<evidence type="ECO:0000313" key="7">
    <source>
        <dbReference type="Proteomes" id="UP000007798"/>
    </source>
</evidence>
<dbReference type="GO" id="GO:0005615">
    <property type="term" value="C:extracellular space"/>
    <property type="evidence" value="ECO:0007669"/>
    <property type="project" value="TreeGrafter"/>
</dbReference>
<dbReference type="PROSITE" id="PS51450">
    <property type="entry name" value="LRR"/>
    <property type="match status" value="1"/>
</dbReference>
<proteinExistence type="predicted"/>
<dbReference type="InterPro" id="IPR032675">
    <property type="entry name" value="LRR_dom_sf"/>
</dbReference>
<dbReference type="AlphaFoldDB" id="B4MZS0"/>
<evidence type="ECO:0000256" key="3">
    <source>
        <dbReference type="ARBA" id="ARBA00022737"/>
    </source>
</evidence>
<dbReference type="HOGENOM" id="CLU_588331_0_0_1"/>
<dbReference type="eggNOG" id="KOG0619">
    <property type="taxonomic scope" value="Eukaryota"/>
</dbReference>
<dbReference type="EMBL" id="CH963920">
    <property type="protein sequence ID" value="EDW77855.2"/>
    <property type="molecule type" value="Genomic_DNA"/>
</dbReference>
<dbReference type="Pfam" id="PF13855">
    <property type="entry name" value="LRR_8"/>
    <property type="match status" value="1"/>
</dbReference>
<dbReference type="InterPro" id="IPR026906">
    <property type="entry name" value="LRR_5"/>
</dbReference>
<gene>
    <name evidence="6" type="primary">Dwil\GK24324</name>
    <name evidence="6" type="ORF">Dwil_GK24324</name>
</gene>
<dbReference type="InterPro" id="IPR003591">
    <property type="entry name" value="Leu-rich_rpt_typical-subtyp"/>
</dbReference>
<reference evidence="6 7" key="1">
    <citation type="journal article" date="2007" name="Nature">
        <title>Evolution of genes and genomes on the Drosophila phylogeny.</title>
        <authorList>
            <consortium name="Drosophila 12 Genomes Consortium"/>
            <person name="Clark A.G."/>
            <person name="Eisen M.B."/>
            <person name="Smith D.R."/>
            <person name="Bergman C.M."/>
            <person name="Oliver B."/>
            <person name="Markow T.A."/>
            <person name="Kaufman T.C."/>
            <person name="Kellis M."/>
            <person name="Gelbart W."/>
            <person name="Iyer V.N."/>
            <person name="Pollard D.A."/>
            <person name="Sackton T.B."/>
            <person name="Larracuente A.M."/>
            <person name="Singh N.D."/>
            <person name="Abad J.P."/>
            <person name="Abt D.N."/>
            <person name="Adryan B."/>
            <person name="Aguade M."/>
            <person name="Akashi H."/>
            <person name="Anderson W.W."/>
            <person name="Aquadro C.F."/>
            <person name="Ardell D.H."/>
            <person name="Arguello R."/>
            <person name="Artieri C.G."/>
            <person name="Barbash D.A."/>
            <person name="Barker D."/>
            <person name="Barsanti P."/>
            <person name="Batterham P."/>
            <person name="Batzoglou S."/>
            <person name="Begun D."/>
            <person name="Bhutkar A."/>
            <person name="Blanco E."/>
            <person name="Bosak S.A."/>
            <person name="Bradley R.K."/>
            <person name="Brand A.D."/>
            <person name="Brent M.R."/>
            <person name="Brooks A.N."/>
            <person name="Brown R.H."/>
            <person name="Butlin R.K."/>
            <person name="Caggese C."/>
            <person name="Calvi B.R."/>
            <person name="Bernardo de Carvalho A."/>
            <person name="Caspi A."/>
            <person name="Castrezana S."/>
            <person name="Celniker S.E."/>
            <person name="Chang J.L."/>
            <person name="Chapple C."/>
            <person name="Chatterji S."/>
            <person name="Chinwalla A."/>
            <person name="Civetta A."/>
            <person name="Clifton S.W."/>
            <person name="Comeron J.M."/>
            <person name="Costello J.C."/>
            <person name="Coyne J.A."/>
            <person name="Daub J."/>
            <person name="David R.G."/>
            <person name="Delcher A.L."/>
            <person name="Delehaunty K."/>
            <person name="Do C.B."/>
            <person name="Ebling H."/>
            <person name="Edwards K."/>
            <person name="Eickbush T."/>
            <person name="Evans J.D."/>
            <person name="Filipski A."/>
            <person name="Findeiss S."/>
            <person name="Freyhult E."/>
            <person name="Fulton L."/>
            <person name="Fulton R."/>
            <person name="Garcia A.C."/>
            <person name="Gardiner A."/>
            <person name="Garfield D.A."/>
            <person name="Garvin B.E."/>
            <person name="Gibson G."/>
            <person name="Gilbert D."/>
            <person name="Gnerre S."/>
            <person name="Godfrey J."/>
            <person name="Good R."/>
            <person name="Gotea V."/>
            <person name="Gravely B."/>
            <person name="Greenberg A.J."/>
            <person name="Griffiths-Jones S."/>
            <person name="Gross S."/>
            <person name="Guigo R."/>
            <person name="Gustafson E.A."/>
            <person name="Haerty W."/>
            <person name="Hahn M.W."/>
            <person name="Halligan D.L."/>
            <person name="Halpern A.L."/>
            <person name="Halter G.M."/>
            <person name="Han M.V."/>
            <person name="Heger A."/>
            <person name="Hillier L."/>
            <person name="Hinrichs A.S."/>
            <person name="Holmes I."/>
            <person name="Hoskins R.A."/>
            <person name="Hubisz M.J."/>
            <person name="Hultmark D."/>
            <person name="Huntley M.A."/>
            <person name="Jaffe D.B."/>
            <person name="Jagadeeshan S."/>
            <person name="Jeck W.R."/>
            <person name="Johnson J."/>
            <person name="Jones C.D."/>
            <person name="Jordan W.C."/>
            <person name="Karpen G.H."/>
            <person name="Kataoka E."/>
            <person name="Keightley P.D."/>
            <person name="Kheradpour P."/>
            <person name="Kirkness E.F."/>
            <person name="Koerich L.B."/>
            <person name="Kristiansen K."/>
            <person name="Kudrna D."/>
            <person name="Kulathinal R.J."/>
            <person name="Kumar S."/>
            <person name="Kwok R."/>
            <person name="Lander E."/>
            <person name="Langley C.H."/>
            <person name="Lapoint R."/>
            <person name="Lazzaro B.P."/>
            <person name="Lee S.J."/>
            <person name="Levesque L."/>
            <person name="Li R."/>
            <person name="Lin C.F."/>
            <person name="Lin M.F."/>
            <person name="Lindblad-Toh K."/>
            <person name="Llopart A."/>
            <person name="Long M."/>
            <person name="Low L."/>
            <person name="Lozovsky E."/>
            <person name="Lu J."/>
            <person name="Luo M."/>
            <person name="Machado C.A."/>
            <person name="Makalowski W."/>
            <person name="Marzo M."/>
            <person name="Matsuda M."/>
            <person name="Matzkin L."/>
            <person name="McAllister B."/>
            <person name="McBride C.S."/>
            <person name="McKernan B."/>
            <person name="McKernan K."/>
            <person name="Mendez-Lago M."/>
            <person name="Minx P."/>
            <person name="Mollenhauer M.U."/>
            <person name="Montooth K."/>
            <person name="Mount S.M."/>
            <person name="Mu X."/>
            <person name="Myers E."/>
            <person name="Negre B."/>
            <person name="Newfeld S."/>
            <person name="Nielsen R."/>
            <person name="Noor M.A."/>
            <person name="O'Grady P."/>
            <person name="Pachter L."/>
            <person name="Papaceit M."/>
            <person name="Parisi M.J."/>
            <person name="Parisi M."/>
            <person name="Parts L."/>
            <person name="Pedersen J.S."/>
            <person name="Pesole G."/>
            <person name="Phillippy A.M."/>
            <person name="Ponting C.P."/>
            <person name="Pop M."/>
            <person name="Porcelli D."/>
            <person name="Powell J.R."/>
            <person name="Prohaska S."/>
            <person name="Pruitt K."/>
            <person name="Puig M."/>
            <person name="Quesneville H."/>
            <person name="Ram K.R."/>
            <person name="Rand D."/>
            <person name="Rasmussen M.D."/>
            <person name="Reed L.K."/>
            <person name="Reenan R."/>
            <person name="Reily A."/>
            <person name="Remington K.A."/>
            <person name="Rieger T.T."/>
            <person name="Ritchie M.G."/>
            <person name="Robin C."/>
            <person name="Rogers Y.H."/>
            <person name="Rohde C."/>
            <person name="Rozas J."/>
            <person name="Rubenfield M.J."/>
            <person name="Ruiz A."/>
            <person name="Russo S."/>
            <person name="Salzberg S.L."/>
            <person name="Sanchez-Gracia A."/>
            <person name="Saranga D.J."/>
            <person name="Sato H."/>
            <person name="Schaeffer S.W."/>
            <person name="Schatz M.C."/>
            <person name="Schlenke T."/>
            <person name="Schwartz R."/>
            <person name="Segarra C."/>
            <person name="Singh R.S."/>
            <person name="Sirot L."/>
            <person name="Sirota M."/>
            <person name="Sisneros N.B."/>
            <person name="Smith C.D."/>
            <person name="Smith T.F."/>
            <person name="Spieth J."/>
            <person name="Stage D.E."/>
            <person name="Stark A."/>
            <person name="Stephan W."/>
            <person name="Strausberg R.L."/>
            <person name="Strempel S."/>
            <person name="Sturgill D."/>
            <person name="Sutton G."/>
            <person name="Sutton G.G."/>
            <person name="Tao W."/>
            <person name="Teichmann S."/>
            <person name="Tobari Y.N."/>
            <person name="Tomimura Y."/>
            <person name="Tsolas J.M."/>
            <person name="Valente V.L."/>
            <person name="Venter E."/>
            <person name="Venter J.C."/>
            <person name="Vicario S."/>
            <person name="Vieira F.G."/>
            <person name="Vilella A.J."/>
            <person name="Villasante A."/>
            <person name="Walenz B."/>
            <person name="Wang J."/>
            <person name="Wasserman M."/>
            <person name="Watts T."/>
            <person name="Wilson D."/>
            <person name="Wilson R.K."/>
            <person name="Wing R.A."/>
            <person name="Wolfner M.F."/>
            <person name="Wong A."/>
            <person name="Wong G.K."/>
            <person name="Wu C.I."/>
            <person name="Wu G."/>
            <person name="Yamamoto D."/>
            <person name="Yang H.P."/>
            <person name="Yang S.P."/>
            <person name="Yorke J.A."/>
            <person name="Yoshida K."/>
            <person name="Zdobnov E."/>
            <person name="Zhang P."/>
            <person name="Zhang Y."/>
            <person name="Zimin A.V."/>
            <person name="Baldwin J."/>
            <person name="Abdouelleil A."/>
            <person name="Abdulkadir J."/>
            <person name="Abebe A."/>
            <person name="Abera B."/>
            <person name="Abreu J."/>
            <person name="Acer S.C."/>
            <person name="Aftuck L."/>
            <person name="Alexander A."/>
            <person name="An P."/>
            <person name="Anderson E."/>
            <person name="Anderson S."/>
            <person name="Arachi H."/>
            <person name="Azer M."/>
            <person name="Bachantsang P."/>
            <person name="Barry A."/>
            <person name="Bayul T."/>
            <person name="Berlin A."/>
            <person name="Bessette D."/>
            <person name="Bloom T."/>
            <person name="Blye J."/>
            <person name="Boguslavskiy L."/>
            <person name="Bonnet C."/>
            <person name="Boukhgalter B."/>
            <person name="Bourzgui I."/>
            <person name="Brown A."/>
            <person name="Cahill P."/>
            <person name="Channer S."/>
            <person name="Cheshatsang Y."/>
            <person name="Chuda L."/>
            <person name="Citroen M."/>
            <person name="Collymore A."/>
            <person name="Cooke P."/>
            <person name="Costello M."/>
            <person name="D'Aco K."/>
            <person name="Daza R."/>
            <person name="De Haan G."/>
            <person name="DeGray S."/>
            <person name="DeMaso C."/>
            <person name="Dhargay N."/>
            <person name="Dooley K."/>
            <person name="Dooley E."/>
            <person name="Doricent M."/>
            <person name="Dorje P."/>
            <person name="Dorjee K."/>
            <person name="Dupes A."/>
            <person name="Elong R."/>
            <person name="Falk J."/>
            <person name="Farina A."/>
            <person name="Faro S."/>
            <person name="Ferguson D."/>
            <person name="Fisher S."/>
            <person name="Foley C.D."/>
            <person name="Franke A."/>
            <person name="Friedrich D."/>
            <person name="Gadbois L."/>
            <person name="Gearin G."/>
            <person name="Gearin C.R."/>
            <person name="Giannoukos G."/>
            <person name="Goode T."/>
            <person name="Graham J."/>
            <person name="Grandbois E."/>
            <person name="Grewal S."/>
            <person name="Gyaltsen K."/>
            <person name="Hafez N."/>
            <person name="Hagos B."/>
            <person name="Hall J."/>
            <person name="Henson C."/>
            <person name="Hollinger A."/>
            <person name="Honan T."/>
            <person name="Huard M.D."/>
            <person name="Hughes L."/>
            <person name="Hurhula B."/>
            <person name="Husby M.E."/>
            <person name="Kamat A."/>
            <person name="Kanga B."/>
            <person name="Kashin S."/>
            <person name="Khazanovich D."/>
            <person name="Kisner P."/>
            <person name="Lance K."/>
            <person name="Lara M."/>
            <person name="Lee W."/>
            <person name="Lennon N."/>
            <person name="Letendre F."/>
            <person name="LeVine R."/>
            <person name="Lipovsky A."/>
            <person name="Liu X."/>
            <person name="Liu J."/>
            <person name="Liu S."/>
            <person name="Lokyitsang T."/>
            <person name="Lokyitsang Y."/>
            <person name="Lubonja R."/>
            <person name="Lui A."/>
            <person name="MacDonald P."/>
            <person name="Magnisalis V."/>
            <person name="Maru K."/>
            <person name="Matthews C."/>
            <person name="McCusker W."/>
            <person name="McDonough S."/>
            <person name="Mehta T."/>
            <person name="Meldrim J."/>
            <person name="Meneus L."/>
            <person name="Mihai O."/>
            <person name="Mihalev A."/>
            <person name="Mihova T."/>
            <person name="Mittelman R."/>
            <person name="Mlenga V."/>
            <person name="Montmayeur A."/>
            <person name="Mulrain L."/>
            <person name="Navidi A."/>
            <person name="Naylor J."/>
            <person name="Negash T."/>
            <person name="Nguyen T."/>
            <person name="Nguyen N."/>
            <person name="Nicol R."/>
            <person name="Norbu C."/>
            <person name="Norbu N."/>
            <person name="Novod N."/>
            <person name="O'Neill B."/>
            <person name="Osman S."/>
            <person name="Markiewicz E."/>
            <person name="Oyono O.L."/>
            <person name="Patti C."/>
            <person name="Phunkhang P."/>
            <person name="Pierre F."/>
            <person name="Priest M."/>
            <person name="Raghuraman S."/>
            <person name="Rege F."/>
            <person name="Reyes R."/>
            <person name="Rise C."/>
            <person name="Rogov P."/>
            <person name="Ross K."/>
            <person name="Ryan E."/>
            <person name="Settipalli S."/>
            <person name="Shea T."/>
            <person name="Sherpa N."/>
            <person name="Shi L."/>
            <person name="Shih D."/>
            <person name="Sparrow T."/>
            <person name="Spaulding J."/>
            <person name="Stalker J."/>
            <person name="Stange-Thomann N."/>
            <person name="Stavropoulos S."/>
            <person name="Stone C."/>
            <person name="Strader C."/>
            <person name="Tesfaye S."/>
            <person name="Thomson T."/>
            <person name="Thoulutsang Y."/>
            <person name="Thoulutsang D."/>
            <person name="Topham K."/>
            <person name="Topping I."/>
            <person name="Tsamla T."/>
            <person name="Vassiliev H."/>
            <person name="Vo A."/>
            <person name="Wangchuk T."/>
            <person name="Wangdi T."/>
            <person name="Weiand M."/>
            <person name="Wilkinson J."/>
            <person name="Wilson A."/>
            <person name="Yadav S."/>
            <person name="Young G."/>
            <person name="Yu Q."/>
            <person name="Zembek L."/>
            <person name="Zhong D."/>
            <person name="Zimmer A."/>
            <person name="Zwirko Z."/>
            <person name="Jaffe D.B."/>
            <person name="Alvarez P."/>
            <person name="Brockman W."/>
            <person name="Butler J."/>
            <person name="Chin C."/>
            <person name="Gnerre S."/>
            <person name="Grabherr M."/>
            <person name="Kleber M."/>
            <person name="Mauceli E."/>
            <person name="MacCallum I."/>
        </authorList>
    </citation>
    <scope>NUCLEOTIDE SEQUENCE [LARGE SCALE GENOMIC DNA]</scope>
    <source>
        <strain evidence="7">Tucson 14030-0811.24</strain>
    </source>
</reference>
<keyword evidence="3" id="KW-0677">Repeat</keyword>
<dbReference type="Pfam" id="PF13306">
    <property type="entry name" value="LRR_5"/>
    <property type="match status" value="1"/>
</dbReference>
<dbReference type="SUPFAM" id="SSF52058">
    <property type="entry name" value="L domain-like"/>
    <property type="match status" value="1"/>
</dbReference>
<dbReference type="PANTHER" id="PTHR24373">
    <property type="entry name" value="SLIT RELATED LEUCINE-RICH REPEAT NEURONAL PROTEIN"/>
    <property type="match status" value="1"/>
</dbReference>
<accession>B4MZS0</accession>
<dbReference type="FunCoup" id="B4MZS0">
    <property type="interactions" value="3"/>
</dbReference>
<dbReference type="PANTHER" id="PTHR24373:SF370">
    <property type="entry name" value="FISH-LIPS, ISOFORM E"/>
    <property type="match status" value="1"/>
</dbReference>
<organism evidence="6 7">
    <name type="scientific">Drosophila willistoni</name>
    <name type="common">Fruit fly</name>
    <dbReference type="NCBI Taxonomy" id="7260"/>
    <lineage>
        <taxon>Eukaryota</taxon>
        <taxon>Metazoa</taxon>
        <taxon>Ecdysozoa</taxon>
        <taxon>Arthropoda</taxon>
        <taxon>Hexapoda</taxon>
        <taxon>Insecta</taxon>
        <taxon>Pterygota</taxon>
        <taxon>Neoptera</taxon>
        <taxon>Endopterygota</taxon>
        <taxon>Diptera</taxon>
        <taxon>Brachycera</taxon>
        <taxon>Muscomorpha</taxon>
        <taxon>Ephydroidea</taxon>
        <taxon>Drosophilidae</taxon>
        <taxon>Drosophila</taxon>
        <taxon>Sophophora</taxon>
    </lineage>
</organism>
<dbReference type="OrthoDB" id="2013775at2759"/>
<dbReference type="Proteomes" id="UP000007798">
    <property type="component" value="Unassembled WGS sequence"/>
</dbReference>
<keyword evidence="7" id="KW-1185">Reference proteome</keyword>
<evidence type="ECO:0000256" key="5">
    <source>
        <dbReference type="SAM" id="SignalP"/>
    </source>
</evidence>
<protein>
    <recommendedName>
        <fullName evidence="8">LRRNT domain-containing protein</fullName>
    </recommendedName>
</protein>
<keyword evidence="2 5" id="KW-0732">Signal</keyword>
<dbReference type="STRING" id="7260.B4MZS0"/>
<evidence type="ECO:0000256" key="1">
    <source>
        <dbReference type="ARBA" id="ARBA00022614"/>
    </source>
</evidence>
<evidence type="ECO:0000256" key="2">
    <source>
        <dbReference type="ARBA" id="ARBA00022729"/>
    </source>
</evidence>
<dbReference type="KEGG" id="dwi:6643784"/>